<dbReference type="AlphaFoldDB" id="A0A6A4P1S1"/>
<comment type="caution">
    <text evidence="4">The sequence shown here is derived from an EMBL/GenBank/DDBJ whole genome shotgun (WGS) entry which is preliminary data.</text>
</comment>
<accession>A0A6A4P1S1</accession>
<dbReference type="EMBL" id="WOCE01000017">
    <property type="protein sequence ID" value="KAE9595542.1"/>
    <property type="molecule type" value="Genomic_DNA"/>
</dbReference>
<dbReference type="PANTHER" id="PTHR43490">
    <property type="entry name" value="(+)-NEOMENTHOL DEHYDROGENASE"/>
    <property type="match status" value="1"/>
</dbReference>
<gene>
    <name evidence="4" type="ORF">Lalb_Chr17g0339891</name>
</gene>
<dbReference type="PANTHER" id="PTHR43490:SF91">
    <property type="entry name" value="NAD(P)-BINDING ROSSMANN-FOLD PROTEIN"/>
    <property type="match status" value="1"/>
</dbReference>
<dbReference type="GO" id="GO:0016491">
    <property type="term" value="F:oxidoreductase activity"/>
    <property type="evidence" value="ECO:0007669"/>
    <property type="project" value="UniProtKB-KW"/>
</dbReference>
<keyword evidence="5" id="KW-1185">Reference proteome</keyword>
<dbReference type="InterPro" id="IPR036291">
    <property type="entry name" value="NAD(P)-bd_dom_sf"/>
</dbReference>
<evidence type="ECO:0000256" key="1">
    <source>
        <dbReference type="ARBA" id="ARBA00006484"/>
    </source>
</evidence>
<sequence length="51" mass="5459">MMTEATKSGANKGIGLEIVKQLASVGIKVVHTARDEKRGLEALGNLPTLRR</sequence>
<comment type="similarity">
    <text evidence="1">Belongs to the short-chain dehydrogenases/reductases (SDR) family.</text>
</comment>
<name>A0A6A4P1S1_LUPAL</name>
<dbReference type="Gene3D" id="3.40.50.720">
    <property type="entry name" value="NAD(P)-binding Rossmann-like Domain"/>
    <property type="match status" value="1"/>
</dbReference>
<keyword evidence="2" id="KW-0521">NADP</keyword>
<evidence type="ECO:0000256" key="2">
    <source>
        <dbReference type="ARBA" id="ARBA00022857"/>
    </source>
</evidence>
<dbReference type="GO" id="GO:0016020">
    <property type="term" value="C:membrane"/>
    <property type="evidence" value="ECO:0007669"/>
    <property type="project" value="TreeGrafter"/>
</dbReference>
<protein>
    <submittedName>
        <fullName evidence="4">Putative oxidoreductase</fullName>
    </submittedName>
</protein>
<keyword evidence="3" id="KW-0560">Oxidoreductase</keyword>
<evidence type="ECO:0000256" key="3">
    <source>
        <dbReference type="ARBA" id="ARBA00023002"/>
    </source>
</evidence>
<dbReference type="OrthoDB" id="7289984at2759"/>
<reference evidence="5" key="1">
    <citation type="journal article" date="2020" name="Nat. Commun.">
        <title>Genome sequence of the cluster root forming white lupin.</title>
        <authorList>
            <person name="Hufnagel B."/>
            <person name="Marques A."/>
            <person name="Soriano A."/>
            <person name="Marques L."/>
            <person name="Divol F."/>
            <person name="Doumas P."/>
            <person name="Sallet E."/>
            <person name="Mancinotti D."/>
            <person name="Carrere S."/>
            <person name="Marande W."/>
            <person name="Arribat S."/>
            <person name="Keller J."/>
            <person name="Huneau C."/>
            <person name="Blein T."/>
            <person name="Aime D."/>
            <person name="Laguerre M."/>
            <person name="Taylor J."/>
            <person name="Schubert V."/>
            <person name="Nelson M."/>
            <person name="Geu-Flores F."/>
            <person name="Crespi M."/>
            <person name="Gallardo-Guerrero K."/>
            <person name="Delaux P.-M."/>
            <person name="Salse J."/>
            <person name="Berges H."/>
            <person name="Guyot R."/>
            <person name="Gouzy J."/>
            <person name="Peret B."/>
        </authorList>
    </citation>
    <scope>NUCLEOTIDE SEQUENCE [LARGE SCALE GENOMIC DNA]</scope>
    <source>
        <strain evidence="5">cv. Amiga</strain>
    </source>
</reference>
<organism evidence="4 5">
    <name type="scientific">Lupinus albus</name>
    <name type="common">White lupine</name>
    <name type="synonym">Lupinus termis</name>
    <dbReference type="NCBI Taxonomy" id="3870"/>
    <lineage>
        <taxon>Eukaryota</taxon>
        <taxon>Viridiplantae</taxon>
        <taxon>Streptophyta</taxon>
        <taxon>Embryophyta</taxon>
        <taxon>Tracheophyta</taxon>
        <taxon>Spermatophyta</taxon>
        <taxon>Magnoliopsida</taxon>
        <taxon>eudicotyledons</taxon>
        <taxon>Gunneridae</taxon>
        <taxon>Pentapetalae</taxon>
        <taxon>rosids</taxon>
        <taxon>fabids</taxon>
        <taxon>Fabales</taxon>
        <taxon>Fabaceae</taxon>
        <taxon>Papilionoideae</taxon>
        <taxon>50 kb inversion clade</taxon>
        <taxon>genistoids sensu lato</taxon>
        <taxon>core genistoids</taxon>
        <taxon>Genisteae</taxon>
        <taxon>Lupinus</taxon>
    </lineage>
</organism>
<evidence type="ECO:0000313" key="4">
    <source>
        <dbReference type="EMBL" id="KAE9595542.1"/>
    </source>
</evidence>
<evidence type="ECO:0000313" key="5">
    <source>
        <dbReference type="Proteomes" id="UP000447434"/>
    </source>
</evidence>
<proteinExistence type="inferred from homology"/>
<dbReference type="Proteomes" id="UP000447434">
    <property type="component" value="Chromosome 17"/>
</dbReference>
<dbReference type="SUPFAM" id="SSF51735">
    <property type="entry name" value="NAD(P)-binding Rossmann-fold domains"/>
    <property type="match status" value="1"/>
</dbReference>